<dbReference type="EMBL" id="CADCTC010000100">
    <property type="protein sequence ID" value="CAA9241914.1"/>
    <property type="molecule type" value="Genomic_DNA"/>
</dbReference>
<sequence length="140" mass="15574">MPHLVFGWTTPALLAGAKSVHRLPSTDRSVRHWHAGMLISAYQRAPARGGRPVAVVQLTEDPSLEPLPSMPDDDYDAEGWRWLHEHRSMLPAWITSSDFGIDAFRQWRARPASLWVVRFRLVAAAVADQATEALAVARAA</sequence>
<reference evidence="1" key="1">
    <citation type="submission" date="2020-02" db="EMBL/GenBank/DDBJ databases">
        <authorList>
            <person name="Meier V. D."/>
        </authorList>
    </citation>
    <scope>NUCLEOTIDE SEQUENCE</scope>
    <source>
        <strain evidence="1">AVDCRST_MAG77</strain>
    </source>
</reference>
<accession>A0A6J4I4C9</accession>
<proteinExistence type="predicted"/>
<gene>
    <name evidence="1" type="ORF">AVDCRST_MAG77-1585</name>
</gene>
<dbReference type="AlphaFoldDB" id="A0A6J4I4C9"/>
<organism evidence="1">
    <name type="scientific">uncultured Chloroflexota bacterium</name>
    <dbReference type="NCBI Taxonomy" id="166587"/>
    <lineage>
        <taxon>Bacteria</taxon>
        <taxon>Bacillati</taxon>
        <taxon>Chloroflexota</taxon>
        <taxon>environmental samples</taxon>
    </lineage>
</organism>
<evidence type="ECO:0000313" key="1">
    <source>
        <dbReference type="EMBL" id="CAA9241914.1"/>
    </source>
</evidence>
<protein>
    <recommendedName>
        <fullName evidence="2">ASCH domain-containing protein</fullName>
    </recommendedName>
</protein>
<evidence type="ECO:0008006" key="2">
    <source>
        <dbReference type="Google" id="ProtNLM"/>
    </source>
</evidence>
<name>A0A6J4I4C9_9CHLR</name>